<evidence type="ECO:0000256" key="2">
    <source>
        <dbReference type="ARBA" id="ARBA00022705"/>
    </source>
</evidence>
<gene>
    <name evidence="8" type="primary">priA</name>
    <name evidence="10" type="ORF">SAMN04487968_111103</name>
</gene>
<keyword evidence="3 8" id="KW-0479">Metal-binding</keyword>
<dbReference type="Gene3D" id="3.40.50.300">
    <property type="entry name" value="P-loop containing nucleotide triphosphate hydrolases"/>
    <property type="match status" value="1"/>
</dbReference>
<dbReference type="GO" id="GO:0003677">
    <property type="term" value="F:DNA binding"/>
    <property type="evidence" value="ECO:0007669"/>
    <property type="project" value="UniProtKB-UniRule"/>
</dbReference>
<dbReference type="PROSITE" id="PS00202">
    <property type="entry name" value="RUBREDOXIN"/>
    <property type="match status" value="1"/>
</dbReference>
<dbReference type="InterPro" id="IPR027417">
    <property type="entry name" value="P-loop_NTPase"/>
</dbReference>
<keyword evidence="7 8" id="KW-0238">DNA-binding</keyword>
<dbReference type="InterPro" id="IPR041222">
    <property type="entry name" value="PriA_3primeBD"/>
</dbReference>
<feature type="binding site" evidence="8">
    <location>
        <position position="459"/>
    </location>
    <ligand>
        <name>Zn(2+)</name>
        <dbReference type="ChEBI" id="CHEBI:29105"/>
        <label>1</label>
    </ligand>
</feature>
<comment type="similarity">
    <text evidence="8">Belongs to the helicase family. PriA subfamily.</text>
</comment>
<keyword evidence="1 8" id="KW-0639">Primosome</keyword>
<comment type="subunit">
    <text evidence="8">Component of the replication restart primosome.</text>
</comment>
<dbReference type="InterPro" id="IPR005259">
    <property type="entry name" value="PriA"/>
</dbReference>
<feature type="binding site" evidence="8">
    <location>
        <position position="432"/>
    </location>
    <ligand>
        <name>Zn(2+)</name>
        <dbReference type="ChEBI" id="CHEBI:29105"/>
        <label>2</label>
    </ligand>
</feature>
<keyword evidence="2 8" id="KW-0235">DNA replication</keyword>
<dbReference type="Proteomes" id="UP000198832">
    <property type="component" value="Unassembled WGS sequence"/>
</dbReference>
<comment type="function">
    <text evidence="8">Initiates the restart of stalled replication forks, which reloads the replicative helicase on sites other than the origin of replication. Recognizes and binds to abandoned replication forks and remodels them to uncover a helicase loading site. Promotes assembly of the primosome at these replication forks.</text>
</comment>
<evidence type="ECO:0000256" key="1">
    <source>
        <dbReference type="ARBA" id="ARBA00022515"/>
    </source>
</evidence>
<evidence type="ECO:0000256" key="7">
    <source>
        <dbReference type="ARBA" id="ARBA00023125"/>
    </source>
</evidence>
<dbReference type="Gene3D" id="3.40.1440.60">
    <property type="entry name" value="PriA, 3(prime) DNA-binding domain"/>
    <property type="match status" value="1"/>
</dbReference>
<dbReference type="PANTHER" id="PTHR30580">
    <property type="entry name" value="PRIMOSOMAL PROTEIN N"/>
    <property type="match status" value="1"/>
</dbReference>
<dbReference type="GO" id="GO:0005524">
    <property type="term" value="F:ATP binding"/>
    <property type="evidence" value="ECO:0007669"/>
    <property type="project" value="UniProtKB-UniRule"/>
</dbReference>
<protein>
    <recommendedName>
        <fullName evidence="8">Probable replication restart protein PriA</fullName>
    </recommendedName>
    <alternativeName>
        <fullName evidence="8">Putative ATP-dependent DNA helicase PriA</fullName>
    </alternativeName>
</protein>
<organism evidence="10 11">
    <name type="scientific">Nocardioides terrae</name>
    <dbReference type="NCBI Taxonomy" id="574651"/>
    <lineage>
        <taxon>Bacteria</taxon>
        <taxon>Bacillati</taxon>
        <taxon>Actinomycetota</taxon>
        <taxon>Actinomycetes</taxon>
        <taxon>Propionibacteriales</taxon>
        <taxon>Nocardioidaceae</taxon>
        <taxon>Nocardioides</taxon>
    </lineage>
</organism>
<reference evidence="10 11" key="1">
    <citation type="submission" date="2016-10" db="EMBL/GenBank/DDBJ databases">
        <authorList>
            <person name="de Groot N.N."/>
        </authorList>
    </citation>
    <scope>NUCLEOTIDE SEQUENCE [LARGE SCALE GENOMIC DNA]</scope>
    <source>
        <strain evidence="10 11">CGMCC 1.7056</strain>
    </source>
</reference>
<proteinExistence type="inferred from homology"/>
<dbReference type="GO" id="GO:0008270">
    <property type="term" value="F:zinc ion binding"/>
    <property type="evidence" value="ECO:0007669"/>
    <property type="project" value="UniProtKB-UniRule"/>
</dbReference>
<keyword evidence="10" id="KW-0378">Hydrolase</keyword>
<comment type="caution">
    <text evidence="8">As this protein does not have any detectable helicase domains, it probably does not have helicase activity.</text>
</comment>
<evidence type="ECO:0000256" key="8">
    <source>
        <dbReference type="HAMAP-Rule" id="MF_00983"/>
    </source>
</evidence>
<dbReference type="EMBL" id="FOLB01000011">
    <property type="protein sequence ID" value="SFC78899.1"/>
    <property type="molecule type" value="Genomic_DNA"/>
</dbReference>
<dbReference type="GO" id="GO:0006269">
    <property type="term" value="P:DNA replication, synthesis of primer"/>
    <property type="evidence" value="ECO:0007669"/>
    <property type="project" value="UniProtKB-KW"/>
</dbReference>
<evidence type="ECO:0000259" key="9">
    <source>
        <dbReference type="Pfam" id="PF17764"/>
    </source>
</evidence>
<dbReference type="AlphaFoldDB" id="A0A1I1M0J8"/>
<dbReference type="GO" id="GO:0006310">
    <property type="term" value="P:DNA recombination"/>
    <property type="evidence" value="ECO:0007669"/>
    <property type="project" value="InterPro"/>
</dbReference>
<comment type="cofactor">
    <cofactor evidence="8">
        <name>Zn(2+)</name>
        <dbReference type="ChEBI" id="CHEBI:29105"/>
    </cofactor>
    <text evidence="8">Binds 2 zinc ions per subunit.</text>
</comment>
<accession>A0A1I1M0J8</accession>
<keyword evidence="4 8" id="KW-0547">Nucleotide-binding</keyword>
<feature type="domain" description="Primosomal protein N' 3' DNA-binding" evidence="9">
    <location>
        <begin position="54"/>
        <end position="148"/>
    </location>
</feature>
<feature type="binding site" evidence="8">
    <location>
        <position position="462"/>
    </location>
    <ligand>
        <name>Zn(2+)</name>
        <dbReference type="ChEBI" id="CHEBI:29105"/>
        <label>1</label>
    </ligand>
</feature>
<name>A0A1I1M0J8_9ACTN</name>
<dbReference type="InterPro" id="IPR018527">
    <property type="entry name" value="Rubredoxin_Fe_BS"/>
</dbReference>
<feature type="binding site" evidence="8">
    <location>
        <position position="420"/>
    </location>
    <ligand>
        <name>Zn(2+)</name>
        <dbReference type="ChEBI" id="CHEBI:29105"/>
        <label>1</label>
    </ligand>
</feature>
<dbReference type="GO" id="GO:0043138">
    <property type="term" value="F:3'-5' DNA helicase activity"/>
    <property type="evidence" value="ECO:0007669"/>
    <property type="project" value="TreeGrafter"/>
</dbReference>
<dbReference type="Pfam" id="PF17764">
    <property type="entry name" value="PriA_3primeBD"/>
    <property type="match status" value="1"/>
</dbReference>
<feature type="binding site" evidence="8">
    <location>
        <position position="429"/>
    </location>
    <ligand>
        <name>Zn(2+)</name>
        <dbReference type="ChEBI" id="CHEBI:29105"/>
        <label>2</label>
    </ligand>
</feature>
<feature type="binding site" evidence="8">
    <location>
        <position position="447"/>
    </location>
    <ligand>
        <name>Zn(2+)</name>
        <dbReference type="ChEBI" id="CHEBI:29105"/>
        <label>2</label>
    </ligand>
</feature>
<feature type="binding site" evidence="8">
    <location>
        <position position="450"/>
    </location>
    <ligand>
        <name>Zn(2+)</name>
        <dbReference type="ChEBI" id="CHEBI:29105"/>
        <label>2</label>
    </ligand>
</feature>
<dbReference type="GO" id="GO:1990077">
    <property type="term" value="C:primosome complex"/>
    <property type="evidence" value="ECO:0007669"/>
    <property type="project" value="UniProtKB-UniRule"/>
</dbReference>
<evidence type="ECO:0000313" key="10">
    <source>
        <dbReference type="EMBL" id="SFC78899.1"/>
    </source>
</evidence>
<keyword evidence="11" id="KW-1185">Reference proteome</keyword>
<evidence type="ECO:0000256" key="4">
    <source>
        <dbReference type="ARBA" id="ARBA00022741"/>
    </source>
</evidence>
<evidence type="ECO:0000256" key="3">
    <source>
        <dbReference type="ARBA" id="ARBA00022723"/>
    </source>
</evidence>
<evidence type="ECO:0000256" key="6">
    <source>
        <dbReference type="ARBA" id="ARBA00022840"/>
    </source>
</evidence>
<evidence type="ECO:0000313" key="11">
    <source>
        <dbReference type="Proteomes" id="UP000198832"/>
    </source>
</evidence>
<dbReference type="HAMAP" id="MF_00983">
    <property type="entry name" value="PriA"/>
    <property type="match status" value="1"/>
</dbReference>
<dbReference type="GO" id="GO:0006270">
    <property type="term" value="P:DNA replication initiation"/>
    <property type="evidence" value="ECO:0007669"/>
    <property type="project" value="TreeGrafter"/>
</dbReference>
<evidence type="ECO:0000256" key="5">
    <source>
        <dbReference type="ARBA" id="ARBA00022833"/>
    </source>
</evidence>
<dbReference type="PANTHER" id="PTHR30580:SF0">
    <property type="entry name" value="PRIMOSOMAL PROTEIN N"/>
    <property type="match status" value="1"/>
</dbReference>
<sequence>MTTDETTEQHLELPGLVRDKVAEGRAKARATRARKQAEAEPAAHLPVAQLLLDLQPAHLDRTFDYTVPASMAETAVPGARVKVRFAGQDVDGFVLARLDASEHEGRLSPLKRVVSAEPVLSPAIAGLAADLATRYAGTRSDVLRLAVPPRHAAVEKEAAPAPVPPAWFEPTAAATAWAGHQPGEAFLRHLAAGGSPRAVWHAAAGSDWAVLLAHAVASVRASGRGAIVCVPDGKDVARLAAALDEVLGAGQHVALTADSGPAARYRSFLAVSRGAVRVAIGTRAAAFAPIHDLGLVAVWDDGDDLLAEPRAPYPHARETLLLRAEREDAAALVGGFARSVEAEQLLRSGWARQIAPTRTLARERVLVGITGASDIELDRDPLTRASRVPREVHQAVRAALTEGPVLVQTPRRGYAAALACERCRTPARCTVCTGPLRLTGPATPPACAWCGTVADHWACPVCDHRGLRAPVLGDARTAEELGRAFPGVRVVTSSGDRVLPALPAGPGGRPTIVVATPGAEPVATPGYAAVVLLDSWLLLGRPDLRTEEEALRRWSNAVGLAAPGGRAVVVGDPAHPALQALVRWDQPGFARREAEQRAEAHLPPASRLATISGDPGALDDALTLLAAPTDAEVLGPVAVGPPDADRWRAVVRVPRAEGVALSRALLELQRLRSARKLDAVRVQVDPPTL</sequence>
<dbReference type="GO" id="GO:0006302">
    <property type="term" value="P:double-strand break repair"/>
    <property type="evidence" value="ECO:0007669"/>
    <property type="project" value="InterPro"/>
</dbReference>
<dbReference type="RefSeq" id="WP_091125241.1">
    <property type="nucleotide sequence ID" value="NZ_FOLB01000011.1"/>
</dbReference>
<dbReference type="STRING" id="574651.SAMN04487968_111103"/>
<keyword evidence="10" id="KW-0347">Helicase</keyword>
<feature type="binding site" evidence="8">
    <location>
        <position position="423"/>
    </location>
    <ligand>
        <name>Zn(2+)</name>
        <dbReference type="ChEBI" id="CHEBI:29105"/>
        <label>1</label>
    </ligand>
</feature>
<dbReference type="InterPro" id="IPR042115">
    <property type="entry name" value="PriA_3primeBD_sf"/>
</dbReference>
<keyword evidence="6 8" id="KW-0067">ATP-binding</keyword>
<dbReference type="OrthoDB" id="3177118at2"/>
<keyword evidence="5 8" id="KW-0862">Zinc</keyword>